<feature type="domain" description="Acyclic terpene utilisation N-terminal" evidence="1">
    <location>
        <begin position="10"/>
        <end position="202"/>
    </location>
</feature>
<dbReference type="PANTHER" id="PTHR47585:SF1">
    <property type="entry name" value="DUF1446 DOMAIN-CONTAINING PROTEIN"/>
    <property type="match status" value="1"/>
</dbReference>
<dbReference type="OrthoDB" id="10265871at2759"/>
<evidence type="ECO:0008006" key="5">
    <source>
        <dbReference type="Google" id="ProtNLM"/>
    </source>
</evidence>
<protein>
    <recommendedName>
        <fullName evidence="5">DUF1446 domain-containing protein</fullName>
    </recommendedName>
</protein>
<dbReference type="Pfam" id="PF07287">
    <property type="entry name" value="AtuA"/>
    <property type="match status" value="2"/>
</dbReference>
<dbReference type="Proteomes" id="UP000054466">
    <property type="component" value="Unassembled WGS sequence"/>
</dbReference>
<dbReference type="VEuPathDB" id="FungiDB:PV07_08835"/>
<gene>
    <name evidence="3" type="ORF">PV07_08835</name>
</gene>
<dbReference type="InterPro" id="IPR056362">
    <property type="entry name" value="AtuA-like_ferredoxin_dom"/>
</dbReference>
<evidence type="ECO:0000313" key="4">
    <source>
        <dbReference type="Proteomes" id="UP000054466"/>
    </source>
</evidence>
<evidence type="ECO:0000259" key="2">
    <source>
        <dbReference type="Pfam" id="PF23544"/>
    </source>
</evidence>
<dbReference type="HOGENOM" id="CLU_012617_0_1_1"/>
<evidence type="ECO:0000313" key="3">
    <source>
        <dbReference type="EMBL" id="KIW25674.1"/>
    </source>
</evidence>
<sequence length="637" mass="70364">MAGAGQKRPVRIANCAGAKGSSRLPGDPGYQMYRQATAGEVDAITGDFLAEFNIAMNAQAMQRGEHPGYEPSAWDGIEMCLEVLAQKRIKLVINGGALNPRGMAERAQTLATSKGLSLKIAYVSGDDLLPRARELLHAEKGLVHLDDINPNVNLAKDTLNFLDDETKTLLSANAYLGARAIVRGLREGADIIICGRVADASPGGMDGMKTITKNLLGLWWRDASDPSVTRPYEYTLLLLTSPLDLIECSAYVTGSNFCGFDKYPLDDFVDLGFGIAEVDVDGSCVITKHETLKGMVTVDTVTCQLLYEIQGNLYLNSDVTADLEDIEIQQVGLDRVRVSNVKGLPPPPTTKFAVFYNAGWTSEMYFGACGLEVERKMELMKRQTILKLKEWGYYDKMDILSFELYGRPEPNARSQAAATSLIRIVGQSTDRRAIELLSKSQDEMGMQHYHGKSFSMDFRSRAPRSFIGYFPAVIAQTQIQEEVCFVDSGLVFNVGHVGHTRPIGQRRSYETASPVDLGRFGPTEEDILGRVVYARSGDKGGNINIGFFVHADDEFDWLRSFLTCDRMIDLIADDWRPQYHLERVEFKNIRAVHFVVYGILGRGVTSTPVLDTLGKSFADFIRARSVLSPSLNPIGNT</sequence>
<dbReference type="PANTHER" id="PTHR47585">
    <property type="match status" value="1"/>
</dbReference>
<proteinExistence type="predicted"/>
<dbReference type="GeneID" id="27348029"/>
<reference evidence="3 4" key="1">
    <citation type="submission" date="2015-01" db="EMBL/GenBank/DDBJ databases">
        <title>The Genome Sequence of Cladophialophora immunda CBS83496.</title>
        <authorList>
            <consortium name="The Broad Institute Genomics Platform"/>
            <person name="Cuomo C."/>
            <person name="de Hoog S."/>
            <person name="Gorbushina A."/>
            <person name="Stielow B."/>
            <person name="Teixiera M."/>
            <person name="Abouelleil A."/>
            <person name="Chapman S.B."/>
            <person name="Priest M."/>
            <person name="Young S.K."/>
            <person name="Wortman J."/>
            <person name="Nusbaum C."/>
            <person name="Birren B."/>
        </authorList>
    </citation>
    <scope>NUCLEOTIDE SEQUENCE [LARGE SCALE GENOMIC DNA]</scope>
    <source>
        <strain evidence="3 4">CBS 83496</strain>
    </source>
</reference>
<dbReference type="AlphaFoldDB" id="A0A0D2CPZ9"/>
<dbReference type="RefSeq" id="XP_016245890.1">
    <property type="nucleotide sequence ID" value="XM_016396034.1"/>
</dbReference>
<organism evidence="3 4">
    <name type="scientific">Cladophialophora immunda</name>
    <dbReference type="NCBI Taxonomy" id="569365"/>
    <lineage>
        <taxon>Eukaryota</taxon>
        <taxon>Fungi</taxon>
        <taxon>Dikarya</taxon>
        <taxon>Ascomycota</taxon>
        <taxon>Pezizomycotina</taxon>
        <taxon>Eurotiomycetes</taxon>
        <taxon>Chaetothyriomycetidae</taxon>
        <taxon>Chaetothyriales</taxon>
        <taxon>Herpotrichiellaceae</taxon>
        <taxon>Cladophialophora</taxon>
    </lineage>
</organism>
<name>A0A0D2CPZ9_9EURO</name>
<dbReference type="Pfam" id="PF23544">
    <property type="entry name" value="AtuA_ferredoxin"/>
    <property type="match status" value="1"/>
</dbReference>
<dbReference type="InterPro" id="IPR010839">
    <property type="entry name" value="AtuA_N"/>
</dbReference>
<evidence type="ECO:0000259" key="1">
    <source>
        <dbReference type="Pfam" id="PF07287"/>
    </source>
</evidence>
<dbReference type="EMBL" id="KN847044">
    <property type="protein sequence ID" value="KIW25674.1"/>
    <property type="molecule type" value="Genomic_DNA"/>
</dbReference>
<feature type="domain" description="AtuA-like ferredoxin-fold" evidence="2">
    <location>
        <begin position="528"/>
        <end position="623"/>
    </location>
</feature>
<keyword evidence="4" id="KW-1185">Reference proteome</keyword>
<accession>A0A0D2CPZ9</accession>
<feature type="domain" description="Acyclic terpene utilisation N-terminal" evidence="1">
    <location>
        <begin position="245"/>
        <end position="483"/>
    </location>
</feature>